<evidence type="ECO:0000313" key="2">
    <source>
        <dbReference type="EMBL" id="MFD0960381.1"/>
    </source>
</evidence>
<comment type="caution">
    <text evidence="2">The sequence shown here is derived from an EMBL/GenBank/DDBJ whole genome shotgun (WGS) entry which is preliminary data.</text>
</comment>
<evidence type="ECO:0000259" key="1">
    <source>
        <dbReference type="Pfam" id="PF18730"/>
    </source>
</evidence>
<dbReference type="Pfam" id="PF18730">
    <property type="entry name" value="HEPN_Cthe2314"/>
    <property type="match status" value="1"/>
</dbReference>
<dbReference type="Proteomes" id="UP001596989">
    <property type="component" value="Unassembled WGS sequence"/>
</dbReference>
<keyword evidence="3" id="KW-1185">Reference proteome</keyword>
<feature type="domain" description="Cthe-2314-like HEPN" evidence="1">
    <location>
        <begin position="51"/>
        <end position="228"/>
    </location>
</feature>
<sequence length="237" mass="28532">MLYYMFNEPDREPEGGLGDTYRLMEQFAEYMAELITAGKDSDHKLRKYKIWTLGLRASLEELEQSHYAATGFKRYVTSNSVEDMSDGEKLNYDRYVYFDKNGFIRVFSLLDKLGTLLNDLLDMRTERIKPHFSYFTVLRNMRENKAHPELTYKLNELKERYKEPMKRLRKRRNTEIHYMNSEMQDDLIQLHRMYGQEIQLEDIHQQSQDLTDCLHLSMESLRLTFHYACMLMRKQAE</sequence>
<name>A0ABW3HSC2_9BACL</name>
<proteinExistence type="predicted"/>
<organism evidence="2 3">
    <name type="scientific">Paenibacillus chungangensis</name>
    <dbReference type="NCBI Taxonomy" id="696535"/>
    <lineage>
        <taxon>Bacteria</taxon>
        <taxon>Bacillati</taxon>
        <taxon>Bacillota</taxon>
        <taxon>Bacilli</taxon>
        <taxon>Bacillales</taxon>
        <taxon>Paenibacillaceae</taxon>
        <taxon>Paenibacillus</taxon>
    </lineage>
</organism>
<dbReference type="EMBL" id="JBHTJZ010000020">
    <property type="protein sequence ID" value="MFD0960381.1"/>
    <property type="molecule type" value="Genomic_DNA"/>
</dbReference>
<reference evidence="3" key="1">
    <citation type="journal article" date="2019" name="Int. J. Syst. Evol. Microbiol.">
        <title>The Global Catalogue of Microorganisms (GCM) 10K type strain sequencing project: providing services to taxonomists for standard genome sequencing and annotation.</title>
        <authorList>
            <consortium name="The Broad Institute Genomics Platform"/>
            <consortium name="The Broad Institute Genome Sequencing Center for Infectious Disease"/>
            <person name="Wu L."/>
            <person name="Ma J."/>
        </authorList>
    </citation>
    <scope>NUCLEOTIDE SEQUENCE [LARGE SCALE GENOMIC DNA]</scope>
    <source>
        <strain evidence="3">CCUG 59129</strain>
    </source>
</reference>
<gene>
    <name evidence="2" type="ORF">ACFQ2I_13395</name>
</gene>
<dbReference type="RefSeq" id="WP_377564859.1">
    <property type="nucleotide sequence ID" value="NZ_JBHTJZ010000020.1"/>
</dbReference>
<dbReference type="InterPro" id="IPR041394">
    <property type="entry name" value="HEPN_Cthe2314"/>
</dbReference>
<accession>A0ABW3HSC2</accession>
<protein>
    <submittedName>
        <fullName evidence="2">Cthe_2314 family HEPN domain-containing protein</fullName>
    </submittedName>
</protein>
<evidence type="ECO:0000313" key="3">
    <source>
        <dbReference type="Proteomes" id="UP001596989"/>
    </source>
</evidence>